<dbReference type="Proteomes" id="UP000184550">
    <property type="component" value="Unassembled WGS sequence"/>
</dbReference>
<feature type="transmembrane region" description="Helical" evidence="1">
    <location>
        <begin position="65"/>
        <end position="85"/>
    </location>
</feature>
<evidence type="ECO:0008006" key="4">
    <source>
        <dbReference type="Google" id="ProtNLM"/>
    </source>
</evidence>
<evidence type="ECO:0000313" key="2">
    <source>
        <dbReference type="EMBL" id="VXD15813.1"/>
    </source>
</evidence>
<protein>
    <recommendedName>
        <fullName evidence="4">DUF2301 domain-containing membrane protein</fullName>
    </recommendedName>
</protein>
<dbReference type="AlphaFoldDB" id="A0A7Z9BPZ2"/>
<dbReference type="EMBL" id="CZCU02000124">
    <property type="protein sequence ID" value="VXD15813.1"/>
    <property type="molecule type" value="Genomic_DNA"/>
</dbReference>
<dbReference type="PANTHER" id="PTHR36716:SF2">
    <property type="entry name" value="F3H9.20 PROTEIN"/>
    <property type="match status" value="1"/>
</dbReference>
<accession>A0A7Z9BPZ2</accession>
<evidence type="ECO:0000256" key="1">
    <source>
        <dbReference type="SAM" id="Phobius"/>
    </source>
</evidence>
<keyword evidence="1" id="KW-0472">Membrane</keyword>
<keyword evidence="1" id="KW-1133">Transmembrane helix</keyword>
<reference evidence="2" key="1">
    <citation type="submission" date="2019-10" db="EMBL/GenBank/DDBJ databases">
        <authorList>
            <consortium name="Genoscope - CEA"/>
            <person name="William W."/>
        </authorList>
    </citation>
    <scope>NUCLEOTIDE SEQUENCE [LARGE SCALE GENOMIC DNA]</scope>
    <source>
        <strain evidence="2">BBR_PRJEB10992</strain>
    </source>
</reference>
<dbReference type="InterPro" id="IPR019275">
    <property type="entry name" value="DUF2301"/>
</dbReference>
<feature type="transmembrane region" description="Helical" evidence="1">
    <location>
        <begin position="31"/>
        <end position="53"/>
    </location>
</feature>
<comment type="caution">
    <text evidence="2">The sequence shown here is derived from an EMBL/GenBank/DDBJ whole genome shotgun (WGS) entry which is preliminary data.</text>
</comment>
<feature type="transmembrane region" description="Helical" evidence="1">
    <location>
        <begin position="122"/>
        <end position="142"/>
    </location>
</feature>
<proteinExistence type="predicted"/>
<dbReference type="RefSeq" id="WP_083616781.1">
    <property type="nucleotide sequence ID" value="NZ_LR734824.1"/>
</dbReference>
<dbReference type="OrthoDB" id="458254at2"/>
<sequence length="222" mass="25065">MVQTQQPAIPVIYQGQFGEYTINDNDRWSVIIYRTGLIIAALCFTVATGLILFQENNPRVLQALTPIYFCFWLGLGVSLSTIHIYLIPLHRLLQLFWLIGGIAAAVFAWVDEEPLALTIYHHPYTLFGVGFTFVALTGIYFKEAFCFNRMETKLLTPLVPLLLLGFIAGIWSVSAQRILLAFWAIQFIIFAGRKVFQGIPADIGDKSVFDYLHAQRSTQAKV</sequence>
<keyword evidence="3" id="KW-1185">Reference proteome</keyword>
<dbReference type="PANTHER" id="PTHR36716">
    <property type="entry name" value="F3H9.20 PROTEIN"/>
    <property type="match status" value="1"/>
</dbReference>
<dbReference type="Pfam" id="PF10063">
    <property type="entry name" value="DUF2301"/>
    <property type="match status" value="1"/>
</dbReference>
<feature type="transmembrane region" description="Helical" evidence="1">
    <location>
        <begin position="154"/>
        <end position="172"/>
    </location>
</feature>
<gene>
    <name evidence="2" type="ORF">PL8927_50240</name>
</gene>
<name>A0A7Z9BPZ2_9CYAN</name>
<organism evidence="2 3">
    <name type="scientific">Planktothrix serta PCC 8927</name>
    <dbReference type="NCBI Taxonomy" id="671068"/>
    <lineage>
        <taxon>Bacteria</taxon>
        <taxon>Bacillati</taxon>
        <taxon>Cyanobacteriota</taxon>
        <taxon>Cyanophyceae</taxon>
        <taxon>Oscillatoriophycideae</taxon>
        <taxon>Oscillatoriales</taxon>
        <taxon>Microcoleaceae</taxon>
        <taxon>Planktothrix</taxon>
    </lineage>
</organism>
<evidence type="ECO:0000313" key="3">
    <source>
        <dbReference type="Proteomes" id="UP000184550"/>
    </source>
</evidence>
<feature type="transmembrane region" description="Helical" evidence="1">
    <location>
        <begin position="92"/>
        <end position="110"/>
    </location>
</feature>
<keyword evidence="1" id="KW-0812">Transmembrane</keyword>